<dbReference type="EMBL" id="ACPB03000473">
    <property type="status" value="NOT_ANNOTATED_CDS"/>
    <property type="molecule type" value="Genomic_DNA"/>
</dbReference>
<dbReference type="VEuPathDB" id="VectorBase:RPRC006618"/>
<reference evidence="1" key="1">
    <citation type="submission" date="2015-05" db="UniProtKB">
        <authorList>
            <consortium name="EnsemblMetazoa"/>
        </authorList>
    </citation>
    <scope>IDENTIFICATION</scope>
</reference>
<dbReference type="EnsemblMetazoa" id="RPRC006618-RA">
    <property type="protein sequence ID" value="RPRC006618-PA"/>
    <property type="gene ID" value="RPRC006618"/>
</dbReference>
<dbReference type="InParanoid" id="T1HRE8"/>
<name>T1HRE8_RHOPR</name>
<proteinExistence type="predicted"/>
<dbReference type="AlphaFoldDB" id="T1HRE8"/>
<dbReference type="HOGENOM" id="CLU_2280836_0_0_1"/>
<keyword evidence="2" id="KW-1185">Reference proteome</keyword>
<sequence length="102" mass="11173">MAEIGNILLFITYVVIPAENIGCRIAVMYVSVIGILAKRAIPEPATLHTRTKKQAPLTDLVRDVRGGRLDTSSSSWPDAILSFQPPIPVRPPLCLQRISPIN</sequence>
<protein>
    <submittedName>
        <fullName evidence="1">Uncharacterized protein</fullName>
    </submittedName>
</protein>
<accession>T1HRE8</accession>
<evidence type="ECO:0000313" key="1">
    <source>
        <dbReference type="EnsemblMetazoa" id="RPRC006618-PA"/>
    </source>
</evidence>
<evidence type="ECO:0000313" key="2">
    <source>
        <dbReference type="Proteomes" id="UP000015103"/>
    </source>
</evidence>
<dbReference type="Proteomes" id="UP000015103">
    <property type="component" value="Unassembled WGS sequence"/>
</dbReference>
<organism evidence="1 2">
    <name type="scientific">Rhodnius prolixus</name>
    <name type="common">Triatomid bug</name>
    <dbReference type="NCBI Taxonomy" id="13249"/>
    <lineage>
        <taxon>Eukaryota</taxon>
        <taxon>Metazoa</taxon>
        <taxon>Ecdysozoa</taxon>
        <taxon>Arthropoda</taxon>
        <taxon>Hexapoda</taxon>
        <taxon>Insecta</taxon>
        <taxon>Pterygota</taxon>
        <taxon>Neoptera</taxon>
        <taxon>Paraneoptera</taxon>
        <taxon>Hemiptera</taxon>
        <taxon>Heteroptera</taxon>
        <taxon>Panheteroptera</taxon>
        <taxon>Cimicomorpha</taxon>
        <taxon>Reduviidae</taxon>
        <taxon>Triatominae</taxon>
        <taxon>Rhodnius</taxon>
    </lineage>
</organism>